<organism evidence="2 3">
    <name type="scientific">Roseateles asaccharophilus</name>
    <dbReference type="NCBI Taxonomy" id="582607"/>
    <lineage>
        <taxon>Bacteria</taxon>
        <taxon>Pseudomonadati</taxon>
        <taxon>Pseudomonadota</taxon>
        <taxon>Betaproteobacteria</taxon>
        <taxon>Burkholderiales</taxon>
        <taxon>Sphaerotilaceae</taxon>
        <taxon>Roseateles</taxon>
    </lineage>
</organism>
<evidence type="ECO:0008006" key="4">
    <source>
        <dbReference type="Google" id="ProtNLM"/>
    </source>
</evidence>
<gene>
    <name evidence="2" type="ORF">J2X21_001228</name>
</gene>
<reference evidence="2 3" key="1">
    <citation type="submission" date="2023-07" db="EMBL/GenBank/DDBJ databases">
        <title>Sorghum-associated microbial communities from plants grown in Nebraska, USA.</title>
        <authorList>
            <person name="Schachtman D."/>
        </authorList>
    </citation>
    <scope>NUCLEOTIDE SEQUENCE [LARGE SCALE GENOMIC DNA]</scope>
    <source>
        <strain evidence="2 3">BE316</strain>
    </source>
</reference>
<proteinExistence type="predicted"/>
<dbReference type="EMBL" id="JAVDXV010000002">
    <property type="protein sequence ID" value="MDR7332102.1"/>
    <property type="molecule type" value="Genomic_DNA"/>
</dbReference>
<keyword evidence="1" id="KW-0732">Signal</keyword>
<dbReference type="Proteomes" id="UP001180825">
    <property type="component" value="Unassembled WGS sequence"/>
</dbReference>
<accession>A0ABU2A4H7</accession>
<protein>
    <recommendedName>
        <fullName evidence="4">TraB/GumN family protein</fullName>
    </recommendedName>
</protein>
<name>A0ABU2A4H7_9BURK</name>
<feature type="chain" id="PRO_5045410401" description="TraB/GumN family protein" evidence="1">
    <location>
        <begin position="25"/>
        <end position="244"/>
    </location>
</feature>
<sequence>MTFTGTRRAALGLLAGAAAASARAQAPARGEVFIVSTLYARHQGVPAYDLQVLRRLIEAVRPQALVLDVTPTELRTRRVWPGKVEYTGVIFPYLDATGVPAHASEPDEPLFAELTGAVGQAYKAFGERQPAGAKALDDMKQGAYRAMAASWASAADVHSDRTDGLVAALREFEEGLVGAEARRVQEQWDRHHAARLRAAVAAHPGQRVLMLVGIESRYRVLAELRAAGDVEPVAMEAWLRRAGI</sequence>
<dbReference type="RefSeq" id="WP_310326179.1">
    <property type="nucleotide sequence ID" value="NZ_JAVDXV010000002.1"/>
</dbReference>
<evidence type="ECO:0000313" key="2">
    <source>
        <dbReference type="EMBL" id="MDR7332102.1"/>
    </source>
</evidence>
<comment type="caution">
    <text evidence="2">The sequence shown here is derived from an EMBL/GenBank/DDBJ whole genome shotgun (WGS) entry which is preliminary data.</text>
</comment>
<keyword evidence="3" id="KW-1185">Reference proteome</keyword>
<evidence type="ECO:0000256" key="1">
    <source>
        <dbReference type="SAM" id="SignalP"/>
    </source>
</evidence>
<feature type="signal peptide" evidence="1">
    <location>
        <begin position="1"/>
        <end position="24"/>
    </location>
</feature>
<evidence type="ECO:0000313" key="3">
    <source>
        <dbReference type="Proteomes" id="UP001180825"/>
    </source>
</evidence>
<dbReference type="PROSITE" id="PS51318">
    <property type="entry name" value="TAT"/>
    <property type="match status" value="1"/>
</dbReference>
<dbReference type="InterPro" id="IPR006311">
    <property type="entry name" value="TAT_signal"/>
</dbReference>